<evidence type="ECO:0000313" key="3">
    <source>
        <dbReference type="Proteomes" id="UP000691718"/>
    </source>
</evidence>
<evidence type="ECO:0000313" key="2">
    <source>
        <dbReference type="EMBL" id="CAG5045555.1"/>
    </source>
</evidence>
<dbReference type="OrthoDB" id="8123639at2759"/>
<dbReference type="AlphaFoldDB" id="A0A8S3XXZ0"/>
<evidence type="ECO:0000256" key="1">
    <source>
        <dbReference type="SAM" id="MobiDB-lite"/>
    </source>
</evidence>
<comment type="caution">
    <text evidence="2">The sequence shown here is derived from an EMBL/GenBank/DDBJ whole genome shotgun (WGS) entry which is preliminary data.</text>
</comment>
<keyword evidence="3" id="KW-1185">Reference proteome</keyword>
<reference evidence="2" key="1">
    <citation type="submission" date="2021-04" db="EMBL/GenBank/DDBJ databases">
        <authorList>
            <person name="Tunstrom K."/>
        </authorList>
    </citation>
    <scope>NUCLEOTIDE SEQUENCE</scope>
</reference>
<feature type="region of interest" description="Disordered" evidence="1">
    <location>
        <begin position="37"/>
        <end position="66"/>
    </location>
</feature>
<sequence>MFPVAFREIHAQIIKRCFGLVAEEEEITTVTSSVRRNSTEKSVSSSTTIKNSTVIESMTRPAPKPVSPFAKFRQLEKQNTINSPNCNCGYE</sequence>
<organism evidence="2 3">
    <name type="scientific">Parnassius apollo</name>
    <name type="common">Apollo butterfly</name>
    <name type="synonym">Papilio apollo</name>
    <dbReference type="NCBI Taxonomy" id="110799"/>
    <lineage>
        <taxon>Eukaryota</taxon>
        <taxon>Metazoa</taxon>
        <taxon>Ecdysozoa</taxon>
        <taxon>Arthropoda</taxon>
        <taxon>Hexapoda</taxon>
        <taxon>Insecta</taxon>
        <taxon>Pterygota</taxon>
        <taxon>Neoptera</taxon>
        <taxon>Endopterygota</taxon>
        <taxon>Lepidoptera</taxon>
        <taxon>Glossata</taxon>
        <taxon>Ditrysia</taxon>
        <taxon>Papilionoidea</taxon>
        <taxon>Papilionidae</taxon>
        <taxon>Parnassiinae</taxon>
        <taxon>Parnassini</taxon>
        <taxon>Parnassius</taxon>
        <taxon>Parnassius</taxon>
    </lineage>
</organism>
<proteinExistence type="predicted"/>
<feature type="compositionally biased region" description="Polar residues" evidence="1">
    <location>
        <begin position="40"/>
        <end position="56"/>
    </location>
</feature>
<name>A0A8S3XXZ0_PARAO</name>
<accession>A0A8S3XXZ0</accession>
<dbReference type="Proteomes" id="UP000691718">
    <property type="component" value="Unassembled WGS sequence"/>
</dbReference>
<dbReference type="EMBL" id="CAJQZP010001427">
    <property type="protein sequence ID" value="CAG5045555.1"/>
    <property type="molecule type" value="Genomic_DNA"/>
</dbReference>
<protein>
    <submittedName>
        <fullName evidence="2">(apollo) hypothetical protein</fullName>
    </submittedName>
</protein>
<gene>
    <name evidence="2" type="ORF">PAPOLLO_LOCUS23332</name>
</gene>